<dbReference type="Proteomes" id="UP000315751">
    <property type="component" value="Unassembled WGS sequence"/>
</dbReference>
<dbReference type="PANTHER" id="PTHR37844:SF2">
    <property type="entry name" value="SER_THR PROTEIN PHOSPHATASE SUPERFAMILY (AFU_ORTHOLOGUE AFUA_1G14840)"/>
    <property type="match status" value="1"/>
</dbReference>
<organism evidence="2 3">
    <name type="scientific">Nitrospirillum amazonense</name>
    <dbReference type="NCBI Taxonomy" id="28077"/>
    <lineage>
        <taxon>Bacteria</taxon>
        <taxon>Pseudomonadati</taxon>
        <taxon>Pseudomonadota</taxon>
        <taxon>Alphaproteobacteria</taxon>
        <taxon>Rhodospirillales</taxon>
        <taxon>Azospirillaceae</taxon>
        <taxon>Nitrospirillum</taxon>
    </lineage>
</organism>
<protein>
    <submittedName>
        <fullName evidence="2">Calcineurin-like phosphoesterase family protein</fullName>
    </submittedName>
</protein>
<feature type="domain" description="Calcineurin-like phosphoesterase" evidence="1">
    <location>
        <begin position="71"/>
        <end position="155"/>
    </location>
</feature>
<accession>A0A560HKF1</accession>
<evidence type="ECO:0000259" key="1">
    <source>
        <dbReference type="Pfam" id="PF00149"/>
    </source>
</evidence>
<evidence type="ECO:0000313" key="3">
    <source>
        <dbReference type="Proteomes" id="UP000315751"/>
    </source>
</evidence>
<proteinExistence type="predicted"/>
<comment type="caution">
    <text evidence="2">The sequence shown here is derived from an EMBL/GenBank/DDBJ whole genome shotgun (WGS) entry which is preliminary data.</text>
</comment>
<dbReference type="Gene3D" id="3.60.21.10">
    <property type="match status" value="1"/>
</dbReference>
<reference evidence="2 3" key="1">
    <citation type="submission" date="2019-06" db="EMBL/GenBank/DDBJ databases">
        <title>Genomic Encyclopedia of Type Strains, Phase IV (KMG-V): Genome sequencing to study the core and pangenomes of soil and plant-associated prokaryotes.</title>
        <authorList>
            <person name="Whitman W."/>
        </authorList>
    </citation>
    <scope>NUCLEOTIDE SEQUENCE [LARGE SCALE GENOMIC DNA]</scope>
    <source>
        <strain evidence="2 3">BR 11622</strain>
    </source>
</reference>
<dbReference type="EMBL" id="VITR01000001">
    <property type="protein sequence ID" value="TWB45834.1"/>
    <property type="molecule type" value="Genomic_DNA"/>
</dbReference>
<name>A0A560HKF1_9PROT</name>
<dbReference type="AlphaFoldDB" id="A0A560HKF1"/>
<dbReference type="InterPro" id="IPR004843">
    <property type="entry name" value="Calcineurin-like_PHP"/>
</dbReference>
<dbReference type="Pfam" id="PF00149">
    <property type="entry name" value="Metallophos"/>
    <property type="match status" value="1"/>
</dbReference>
<gene>
    <name evidence="2" type="ORF">FBZ90_101169</name>
</gene>
<keyword evidence="3" id="KW-1185">Reference proteome</keyword>
<sequence length="196" mass="21602">MRTALAAQGVTLLERDEAIVHGIRFLGCTLWTDVRLFAGDDLAQVRSDATTLVGDRYSPRMTDYHAIRVAAGGYRKLRPLDTATVHQRSVTWLQERLAAPHNGPTVVVTHHAPSARCLPQGAAEDRFSAAYASRLDWLVEESGAAAWCYGHVHEPPAEEIRIGRTRLVSNPRGYGGGKGRDGLNRRFDEYEVGLVV</sequence>
<dbReference type="RefSeq" id="WP_145729084.1">
    <property type="nucleotide sequence ID" value="NZ_VITR01000001.1"/>
</dbReference>
<dbReference type="InterPro" id="IPR029052">
    <property type="entry name" value="Metallo-depent_PP-like"/>
</dbReference>
<evidence type="ECO:0000313" key="2">
    <source>
        <dbReference type="EMBL" id="TWB45834.1"/>
    </source>
</evidence>
<dbReference type="PANTHER" id="PTHR37844">
    <property type="entry name" value="SER/THR PROTEIN PHOSPHATASE SUPERFAMILY (AFU_ORTHOLOGUE AFUA_1G14840)"/>
    <property type="match status" value="1"/>
</dbReference>
<dbReference type="GO" id="GO:0016787">
    <property type="term" value="F:hydrolase activity"/>
    <property type="evidence" value="ECO:0007669"/>
    <property type="project" value="InterPro"/>
</dbReference>
<dbReference type="SUPFAM" id="SSF56300">
    <property type="entry name" value="Metallo-dependent phosphatases"/>
    <property type="match status" value="1"/>
</dbReference>
<dbReference type="OrthoDB" id="356681at2"/>